<dbReference type="InterPro" id="IPR052774">
    <property type="entry name" value="Celegans_DevNeuronal_Protein"/>
</dbReference>
<dbReference type="Proteomes" id="UP001381693">
    <property type="component" value="Unassembled WGS sequence"/>
</dbReference>
<evidence type="ECO:0000313" key="4">
    <source>
        <dbReference type="EMBL" id="KAK7069199.1"/>
    </source>
</evidence>
<gene>
    <name evidence="4" type="ORF">SK128_022262</name>
</gene>
<reference evidence="4 5" key="1">
    <citation type="submission" date="2023-11" db="EMBL/GenBank/DDBJ databases">
        <title>Halocaridina rubra genome assembly.</title>
        <authorList>
            <person name="Smith C."/>
        </authorList>
    </citation>
    <scope>NUCLEOTIDE SEQUENCE [LARGE SCALE GENOMIC DNA]</scope>
    <source>
        <strain evidence="4">EP-1</strain>
        <tissue evidence="4">Whole</tissue>
    </source>
</reference>
<dbReference type="InterPro" id="IPR042235">
    <property type="entry name" value="ZP-C_dom"/>
</dbReference>
<dbReference type="GO" id="GO:0009653">
    <property type="term" value="P:anatomical structure morphogenesis"/>
    <property type="evidence" value="ECO:0007669"/>
    <property type="project" value="TreeGrafter"/>
</dbReference>
<keyword evidence="1" id="KW-1015">Disulfide bond</keyword>
<dbReference type="PANTHER" id="PTHR47327:SF1">
    <property type="entry name" value="RE15579P"/>
    <property type="match status" value="1"/>
</dbReference>
<comment type="caution">
    <text evidence="4">The sequence shown here is derived from an EMBL/GenBank/DDBJ whole genome shotgun (WGS) entry which is preliminary data.</text>
</comment>
<keyword evidence="5" id="KW-1185">Reference proteome</keyword>
<proteinExistence type="predicted"/>
<name>A0AAN8WZA1_HALRR</name>
<dbReference type="PANTHER" id="PTHR47327">
    <property type="entry name" value="FI18240P1-RELATED"/>
    <property type="match status" value="1"/>
</dbReference>
<dbReference type="AlphaFoldDB" id="A0AAN8WZA1"/>
<accession>A0AAN8WZA1</accession>
<evidence type="ECO:0000256" key="1">
    <source>
        <dbReference type="ARBA" id="ARBA00023157"/>
    </source>
</evidence>
<dbReference type="Pfam" id="PF00100">
    <property type="entry name" value="Zona_pellucida"/>
    <property type="match status" value="1"/>
</dbReference>
<feature type="domain" description="ZP" evidence="3">
    <location>
        <begin position="1"/>
        <end position="110"/>
    </location>
</feature>
<keyword evidence="2" id="KW-1133">Transmembrane helix</keyword>
<feature type="transmembrane region" description="Helical" evidence="2">
    <location>
        <begin position="210"/>
        <end position="232"/>
    </location>
</feature>
<dbReference type="Gene3D" id="2.60.40.4100">
    <property type="entry name" value="Zona pellucida, ZP-C domain"/>
    <property type="match status" value="1"/>
</dbReference>
<dbReference type="PROSITE" id="PS51034">
    <property type="entry name" value="ZP_2"/>
    <property type="match status" value="1"/>
</dbReference>
<dbReference type="InterPro" id="IPR001507">
    <property type="entry name" value="ZP_dom"/>
</dbReference>
<dbReference type="EMBL" id="JAXCGZ010017001">
    <property type="protein sequence ID" value="KAK7069199.1"/>
    <property type="molecule type" value="Genomic_DNA"/>
</dbReference>
<evidence type="ECO:0000256" key="2">
    <source>
        <dbReference type="SAM" id="Phobius"/>
    </source>
</evidence>
<sequence length="244" mass="27195">MSVPDTIKTCAKLSLKKVMSVPDTTPYGIFARSCVAMAKDSRSTFQIIDDDGCPVESSIFPEFTRDGVALQSVYEAFRFTESYGVIFQCNVKYCLGPCEPAWCQSGGKEIQSWGRKRRGIRSPNTGGAKGHVQETTKEEAMAAAAALAAGSDEMSISQEILVLDLGDDQSPQYRIPTEYDPYNDYYTNNTFTYEKADVTLFETCPTRSSVLALAVTCAILLLIYVLTVFYFVMRKWIRPPKNLR</sequence>
<organism evidence="4 5">
    <name type="scientific">Halocaridina rubra</name>
    <name type="common">Hawaiian red shrimp</name>
    <dbReference type="NCBI Taxonomy" id="373956"/>
    <lineage>
        <taxon>Eukaryota</taxon>
        <taxon>Metazoa</taxon>
        <taxon>Ecdysozoa</taxon>
        <taxon>Arthropoda</taxon>
        <taxon>Crustacea</taxon>
        <taxon>Multicrustacea</taxon>
        <taxon>Malacostraca</taxon>
        <taxon>Eumalacostraca</taxon>
        <taxon>Eucarida</taxon>
        <taxon>Decapoda</taxon>
        <taxon>Pleocyemata</taxon>
        <taxon>Caridea</taxon>
        <taxon>Atyoidea</taxon>
        <taxon>Atyidae</taxon>
        <taxon>Halocaridina</taxon>
    </lineage>
</organism>
<protein>
    <recommendedName>
        <fullName evidence="3">ZP domain-containing protein</fullName>
    </recommendedName>
</protein>
<dbReference type="InterPro" id="IPR055355">
    <property type="entry name" value="ZP-C"/>
</dbReference>
<evidence type="ECO:0000313" key="5">
    <source>
        <dbReference type="Proteomes" id="UP001381693"/>
    </source>
</evidence>
<keyword evidence="2" id="KW-0812">Transmembrane</keyword>
<keyword evidence="2" id="KW-0472">Membrane</keyword>
<evidence type="ECO:0000259" key="3">
    <source>
        <dbReference type="PROSITE" id="PS51034"/>
    </source>
</evidence>